<feature type="compositionally biased region" description="Low complexity" evidence="1">
    <location>
        <begin position="688"/>
        <end position="704"/>
    </location>
</feature>
<evidence type="ECO:0000256" key="1">
    <source>
        <dbReference type="SAM" id="MobiDB-lite"/>
    </source>
</evidence>
<feature type="region of interest" description="Disordered" evidence="1">
    <location>
        <begin position="1018"/>
        <end position="1045"/>
    </location>
</feature>
<organism evidence="2 3">
    <name type="scientific">Coemansia reversa (strain ATCC 12441 / NRRL 1564)</name>
    <dbReference type="NCBI Taxonomy" id="763665"/>
    <lineage>
        <taxon>Eukaryota</taxon>
        <taxon>Fungi</taxon>
        <taxon>Fungi incertae sedis</taxon>
        <taxon>Zoopagomycota</taxon>
        <taxon>Kickxellomycotina</taxon>
        <taxon>Kickxellomycetes</taxon>
        <taxon>Kickxellales</taxon>
        <taxon>Kickxellaceae</taxon>
        <taxon>Coemansia</taxon>
    </lineage>
</organism>
<feature type="compositionally biased region" description="Acidic residues" evidence="1">
    <location>
        <begin position="1021"/>
        <end position="1033"/>
    </location>
</feature>
<evidence type="ECO:0000313" key="3">
    <source>
        <dbReference type="Proteomes" id="UP000242474"/>
    </source>
</evidence>
<name>A0A2G5B2F0_COERN</name>
<sequence>MTEHVSATPRSVLTTKDTNRAHMEAVYSMASPSETDCISDMEDEEDEVFFGPMSTVELRKLHKFRDIHRRSTQVMQMTPLEDNTEKSQDTVEGAEKIQALFRGALARKNNKTKQITNVGQQCVTPEASPMPLNVQHQQLQAVLEMQRLVRGFLARRVYCRRREELRFLAVKGTISVERRRRIPRPTVRPLKEPPQTAPVSVGNGFGQQRALLSPPQAPLPLLPRDTPPPPRSPLRRGLSIRNWFQRQQQIPDSAPPLSNSKPDQTLQPSAELSSTWTNPLKPFSGNARRLRSPPPLQQSASTLLQGGGSQMVESDTQSAPQTPGIGKSAGNGTKLSMLKSGLGSLLTKPLSPRVATSRFQSHIPLPSIRGDSAIRSEPTVRAKIPAPIPVRRGILASSSMMRSDVDLNSTKTAVDVVYADMPLSAVGGGGTTFKSALRMASSDTDEESGIAATVARIAPSVNDPPSTTDFISTKSFADDASVSSISSMSASSALESPLSPVSNISANHMDISPPSTSCTSISRVTSQQSLEPVVTNMEDPLPTLKQKSKLDLSPRLSLRLSADAATFGTGLSVFASLLDDVRQHSTLDSAVDSSISDIIPPPAKGEYGVEVSLQNFEESGNAPVSIPEIDMDDSNELAVVEERGSPKIIPESCAMDCEPSAANIESPDVETESSAVETESLANDPVISTAEAETSAADAEQSEQVQKQSDMAADASEKTNPALERLRSLRTRRQREKGESVAPALTAATRRFRATQKAATTGSSGIKERPLAQMGALQLDRLTKLNTRRNATYMTCKIERVVEIRDGDRPPSPSLMMQLRAQERRMMTGTHSIYSSDSDEDYDAMSLCSNVDSEMNEDTRPLSPEPHLNSSTISGCPHVSAAELPDVIHMSSSEAKRKSSELASSSASSHISLTALDESANADGKKLCRRNNRLRWGTRSVLKASWLMGNDSSSSLRPAPSSLAARNTELASILVRPTPDTSSQSVDHNSGNAKSKRQSKNLEVIKVSCIEYPHSTTDALLDMEDTDSDEDISSPDPNDGDYIPR</sequence>
<dbReference type="EMBL" id="KZ303544">
    <property type="protein sequence ID" value="PIA13190.1"/>
    <property type="molecule type" value="Genomic_DNA"/>
</dbReference>
<dbReference type="InterPro" id="IPR000048">
    <property type="entry name" value="IQ_motif_EF-hand-BS"/>
</dbReference>
<dbReference type="Gene3D" id="1.20.5.190">
    <property type="match status" value="1"/>
</dbReference>
<keyword evidence="3" id="KW-1185">Reference proteome</keyword>
<dbReference type="OrthoDB" id="5593284at2759"/>
<dbReference type="AlphaFoldDB" id="A0A2G5B2F0"/>
<dbReference type="Proteomes" id="UP000242474">
    <property type="component" value="Unassembled WGS sequence"/>
</dbReference>
<feature type="region of interest" description="Disordered" evidence="1">
    <location>
        <begin position="661"/>
        <end position="721"/>
    </location>
</feature>
<evidence type="ECO:0000313" key="2">
    <source>
        <dbReference type="EMBL" id="PIA13190.1"/>
    </source>
</evidence>
<reference evidence="2 3" key="1">
    <citation type="journal article" date="2015" name="Genome Biol. Evol.">
        <title>Phylogenomic analyses indicate that early fungi evolved digesting cell walls of algal ancestors of land plants.</title>
        <authorList>
            <person name="Chang Y."/>
            <person name="Wang S."/>
            <person name="Sekimoto S."/>
            <person name="Aerts A.L."/>
            <person name="Choi C."/>
            <person name="Clum A."/>
            <person name="LaButti K.M."/>
            <person name="Lindquist E.A."/>
            <person name="Yee Ngan C."/>
            <person name="Ohm R.A."/>
            <person name="Salamov A.A."/>
            <person name="Grigoriev I.V."/>
            <person name="Spatafora J.W."/>
            <person name="Berbee M.L."/>
        </authorList>
    </citation>
    <scope>NUCLEOTIDE SEQUENCE [LARGE SCALE GENOMIC DNA]</scope>
    <source>
        <strain evidence="2 3">NRRL 1564</strain>
    </source>
</reference>
<feature type="compositionally biased region" description="Polar residues" evidence="1">
    <location>
        <begin position="979"/>
        <end position="993"/>
    </location>
</feature>
<dbReference type="PROSITE" id="PS50096">
    <property type="entry name" value="IQ"/>
    <property type="match status" value="2"/>
</dbReference>
<proteinExistence type="predicted"/>
<feature type="compositionally biased region" description="Polar residues" evidence="1">
    <location>
        <begin position="311"/>
        <end position="321"/>
    </location>
</feature>
<protein>
    <submittedName>
        <fullName evidence="2">Uncharacterized protein</fullName>
    </submittedName>
</protein>
<dbReference type="Pfam" id="PF00612">
    <property type="entry name" value="IQ"/>
    <property type="match status" value="1"/>
</dbReference>
<accession>A0A2G5B2F0</accession>
<gene>
    <name evidence="2" type="ORF">COEREDRAFT_83658</name>
</gene>
<feature type="region of interest" description="Disordered" evidence="1">
    <location>
        <begin position="976"/>
        <end position="999"/>
    </location>
</feature>
<feature type="region of interest" description="Disordered" evidence="1">
    <location>
        <begin position="185"/>
        <end position="236"/>
    </location>
</feature>
<feature type="compositionally biased region" description="Pro residues" evidence="1">
    <location>
        <begin position="215"/>
        <end position="232"/>
    </location>
</feature>
<feature type="region of interest" description="Disordered" evidence="1">
    <location>
        <begin position="250"/>
        <end position="333"/>
    </location>
</feature>
<feature type="compositionally biased region" description="Polar residues" evidence="1">
    <location>
        <begin position="250"/>
        <end position="278"/>
    </location>
</feature>